<dbReference type="PANTHER" id="PTHR11373:SF4">
    <property type="entry name" value="DEOXYNUCLEOSIDE TRIPHOSPHATE TRIPHOSPHOHYDROLASE SAMHD1"/>
    <property type="match status" value="1"/>
</dbReference>
<sequence>MNDSKIINDPVFGFIKIPKGVLLDIVENPLIQRLTRIKQLGLACEVYPGAQHTRFQHSIGAFHLMSEAILSLQQKGIFIFDSEAEAVEAAILMHDIGHGPFSHVLEGTLIHGITHEEISLMMMEQINGEMNGALNLALKIFKDQYPKHFLHQLISSQLDMDRLDYLRRDSFFTGVTEGSIDSARIIKMLDVVDDHLVVESKGIYSIENFLTSRRLMYWQVYLHKTAVACEKVLVNLLKRAKYLTGKGCDLFAPPQLKYFLCQHIDKAKFLTDPEALKMYELLDDSDIWSSVKVWMGNEDKILSMLATDLINRIPFKVEVREEPITPEEMYGIQEKLAQKKQVSVEEAGYLISINTIQKDMYDVNDDKITILYKDGNCKDIAEASDLLNIALLSKKIRKYYLCYQRL</sequence>
<dbReference type="InterPro" id="IPR050135">
    <property type="entry name" value="dGTPase-like"/>
</dbReference>
<dbReference type="InterPro" id="IPR006674">
    <property type="entry name" value="HD_domain"/>
</dbReference>
<dbReference type="SUPFAM" id="SSF109604">
    <property type="entry name" value="HD-domain/PDEase-like"/>
    <property type="match status" value="1"/>
</dbReference>
<protein>
    <submittedName>
        <fullName evidence="2">HD domain-containing protein</fullName>
    </submittedName>
</protein>
<evidence type="ECO:0000313" key="3">
    <source>
        <dbReference type="Proteomes" id="UP001204015"/>
    </source>
</evidence>
<dbReference type="InterPro" id="IPR003607">
    <property type="entry name" value="HD/PDEase_dom"/>
</dbReference>
<evidence type="ECO:0000313" key="2">
    <source>
        <dbReference type="EMBL" id="MCO6025147.1"/>
    </source>
</evidence>
<dbReference type="RefSeq" id="WP_252760509.1">
    <property type="nucleotide sequence ID" value="NZ_JAMXLY010000012.1"/>
</dbReference>
<dbReference type="Proteomes" id="UP001204015">
    <property type="component" value="Unassembled WGS sequence"/>
</dbReference>
<dbReference type="InterPro" id="IPR045509">
    <property type="entry name" value="HD_assoc_2"/>
</dbReference>
<accession>A0ABT1BVN6</accession>
<dbReference type="SMART" id="SM00471">
    <property type="entry name" value="HDc"/>
    <property type="match status" value="1"/>
</dbReference>
<name>A0ABT1BVN6_9BACT</name>
<evidence type="ECO:0000259" key="1">
    <source>
        <dbReference type="SMART" id="SM00471"/>
    </source>
</evidence>
<keyword evidence="3" id="KW-1185">Reference proteome</keyword>
<reference evidence="2 3" key="1">
    <citation type="submission" date="2022-06" db="EMBL/GenBank/DDBJ databases">
        <title>A taxonomic note on the genus Prevotella: Description of four novel genera and emended description of the genera Hallella and Xylanibacter.</title>
        <authorList>
            <person name="Hitch T.C.A."/>
        </authorList>
    </citation>
    <scope>NUCLEOTIDE SEQUENCE [LARGE SCALE GENOMIC DNA]</scope>
    <source>
        <strain evidence="2 3">DSM 100619</strain>
    </source>
</reference>
<dbReference type="CDD" id="cd00077">
    <property type="entry name" value="HDc"/>
    <property type="match status" value="1"/>
</dbReference>
<comment type="caution">
    <text evidence="2">The sequence shown here is derived from an EMBL/GenBank/DDBJ whole genome shotgun (WGS) entry which is preliminary data.</text>
</comment>
<dbReference type="Pfam" id="PF01966">
    <property type="entry name" value="HD"/>
    <property type="match status" value="1"/>
</dbReference>
<proteinExistence type="predicted"/>
<feature type="domain" description="HD/PDEase" evidence="1">
    <location>
        <begin position="50"/>
        <end position="175"/>
    </location>
</feature>
<dbReference type="EMBL" id="JAMXLY010000012">
    <property type="protein sequence ID" value="MCO6025147.1"/>
    <property type="molecule type" value="Genomic_DNA"/>
</dbReference>
<dbReference type="Pfam" id="PF19276">
    <property type="entry name" value="HD_assoc_2"/>
    <property type="match status" value="1"/>
</dbReference>
<gene>
    <name evidence="2" type="ORF">NG821_04720</name>
</gene>
<organism evidence="2 3">
    <name type="scientific">Segatella cerevisiae</name>
    <dbReference type="NCBI Taxonomy" id="2053716"/>
    <lineage>
        <taxon>Bacteria</taxon>
        <taxon>Pseudomonadati</taxon>
        <taxon>Bacteroidota</taxon>
        <taxon>Bacteroidia</taxon>
        <taxon>Bacteroidales</taxon>
        <taxon>Prevotellaceae</taxon>
        <taxon>Segatella</taxon>
    </lineage>
</organism>
<dbReference type="Gene3D" id="1.10.3210.10">
    <property type="entry name" value="Hypothetical protein af1432"/>
    <property type="match status" value="1"/>
</dbReference>
<dbReference type="PANTHER" id="PTHR11373">
    <property type="entry name" value="DEOXYNUCLEOSIDE TRIPHOSPHATE TRIPHOSPHOHYDROLASE"/>
    <property type="match status" value="1"/>
</dbReference>